<gene>
    <name evidence="1" type="ORF">RM423_07215</name>
</gene>
<dbReference type="PANTHER" id="PTHR37807">
    <property type="entry name" value="OS07G0160300 PROTEIN"/>
    <property type="match status" value="1"/>
</dbReference>
<sequence>MAETVLVVLAGLPGTGKTTLARRLVTALGAAYVRIDAIETAVIRCGLARPPVGPVGYVVAHEIAAATLSLSTPVVVDAVNPVPEARAGWAGLAMRTGARLAVCETTLRDPAEHRSRVSARLPDLPDQVVPSWDEVLMGGYVEWDEIRDGARLVVDMTDTDEGVSKALRYLGDPAGSEAAPSWHR</sequence>
<accession>A0ABU2J874</accession>
<keyword evidence="2" id="KW-1185">Reference proteome</keyword>
<protein>
    <submittedName>
        <fullName evidence="1">AAA family ATPase</fullName>
    </submittedName>
</protein>
<evidence type="ECO:0000313" key="1">
    <source>
        <dbReference type="EMBL" id="MDT0261183.1"/>
    </source>
</evidence>
<dbReference type="Pfam" id="PF13671">
    <property type="entry name" value="AAA_33"/>
    <property type="match status" value="1"/>
</dbReference>
<dbReference type="SUPFAM" id="SSF52540">
    <property type="entry name" value="P-loop containing nucleoside triphosphate hydrolases"/>
    <property type="match status" value="1"/>
</dbReference>
<dbReference type="Proteomes" id="UP001183176">
    <property type="component" value="Unassembled WGS sequence"/>
</dbReference>
<dbReference type="RefSeq" id="WP_311422336.1">
    <property type="nucleotide sequence ID" value="NZ_JAVREH010000006.1"/>
</dbReference>
<proteinExistence type="predicted"/>
<reference evidence="2" key="1">
    <citation type="submission" date="2023-07" db="EMBL/GenBank/DDBJ databases">
        <title>30 novel species of actinomycetes from the DSMZ collection.</title>
        <authorList>
            <person name="Nouioui I."/>
        </authorList>
    </citation>
    <scope>NUCLEOTIDE SEQUENCE [LARGE SCALE GENOMIC DNA]</scope>
    <source>
        <strain evidence="2">DSM 44399</strain>
    </source>
</reference>
<organism evidence="1 2">
    <name type="scientific">Jatrophihabitans lederbergiae</name>
    <dbReference type="NCBI Taxonomy" id="3075547"/>
    <lineage>
        <taxon>Bacteria</taxon>
        <taxon>Bacillati</taxon>
        <taxon>Actinomycetota</taxon>
        <taxon>Actinomycetes</taxon>
        <taxon>Jatrophihabitantales</taxon>
        <taxon>Jatrophihabitantaceae</taxon>
        <taxon>Jatrophihabitans</taxon>
    </lineage>
</organism>
<dbReference type="Gene3D" id="3.40.50.300">
    <property type="entry name" value="P-loop containing nucleotide triphosphate hydrolases"/>
    <property type="match status" value="1"/>
</dbReference>
<dbReference type="PANTHER" id="PTHR37807:SF3">
    <property type="entry name" value="OS07G0160300 PROTEIN"/>
    <property type="match status" value="1"/>
</dbReference>
<dbReference type="EMBL" id="JAVREH010000006">
    <property type="protein sequence ID" value="MDT0261183.1"/>
    <property type="molecule type" value="Genomic_DNA"/>
</dbReference>
<name>A0ABU2J874_9ACTN</name>
<dbReference type="InterPro" id="IPR027417">
    <property type="entry name" value="P-loop_NTPase"/>
</dbReference>
<comment type="caution">
    <text evidence="1">The sequence shown here is derived from an EMBL/GenBank/DDBJ whole genome shotgun (WGS) entry which is preliminary data.</text>
</comment>
<evidence type="ECO:0000313" key="2">
    <source>
        <dbReference type="Proteomes" id="UP001183176"/>
    </source>
</evidence>